<dbReference type="GO" id="GO:0005524">
    <property type="term" value="F:ATP binding"/>
    <property type="evidence" value="ECO:0007669"/>
    <property type="project" value="InterPro"/>
</dbReference>
<dbReference type="OrthoDB" id="9805802at2"/>
<dbReference type="PANTHER" id="PTHR43581:SF2">
    <property type="entry name" value="EXCINUCLEASE ATPASE SUBUNIT"/>
    <property type="match status" value="1"/>
</dbReference>
<dbReference type="SUPFAM" id="SSF52540">
    <property type="entry name" value="P-loop containing nucleoside triphosphate hydrolases"/>
    <property type="match status" value="1"/>
</dbReference>
<accession>A0A243W9S1</accession>
<keyword evidence="3" id="KW-1185">Reference proteome</keyword>
<dbReference type="EMBL" id="MTSE01000013">
    <property type="protein sequence ID" value="OUJ71981.1"/>
    <property type="molecule type" value="Genomic_DNA"/>
</dbReference>
<dbReference type="InterPro" id="IPR027417">
    <property type="entry name" value="P-loop_NTPase"/>
</dbReference>
<evidence type="ECO:0000313" key="2">
    <source>
        <dbReference type="EMBL" id="OUJ71981.1"/>
    </source>
</evidence>
<name>A0A243W9S1_9BACT</name>
<organism evidence="2 3">
    <name type="scientific">Hymenobacter crusticola</name>
    <dbReference type="NCBI Taxonomy" id="1770526"/>
    <lineage>
        <taxon>Bacteria</taxon>
        <taxon>Pseudomonadati</taxon>
        <taxon>Bacteroidota</taxon>
        <taxon>Cytophagia</taxon>
        <taxon>Cytophagales</taxon>
        <taxon>Hymenobacteraceae</taxon>
        <taxon>Hymenobacter</taxon>
    </lineage>
</organism>
<dbReference type="AlphaFoldDB" id="A0A243W9S1"/>
<dbReference type="Proteomes" id="UP000194873">
    <property type="component" value="Unassembled WGS sequence"/>
</dbReference>
<gene>
    <name evidence="2" type="ORF">BXP70_20435</name>
</gene>
<protein>
    <recommendedName>
        <fullName evidence="1">ATPase AAA-type core domain-containing protein</fullName>
    </recommendedName>
</protein>
<comment type="caution">
    <text evidence="2">The sequence shown here is derived from an EMBL/GenBank/DDBJ whole genome shotgun (WGS) entry which is preliminary data.</text>
</comment>
<evidence type="ECO:0000313" key="3">
    <source>
        <dbReference type="Proteomes" id="UP000194873"/>
    </source>
</evidence>
<proteinExistence type="predicted"/>
<sequence length="460" mass="52456">MYMSKSKAISSVKTGNTIQSVYIEDLFGYYTYHLRVDSSNNLYIIYGDNGSGKTTILKLVFYILSTDSSKGYKTALANTKFKSIVVTLSNGIEVFAKRNESAKGGFLYGIRSNGNTYECNVGVEMEGGKPNGNIIVNRDEIINNKGYAALTQRIDELEMSVYFLKDNREVMASFKNQLRSRYKRNRAIFEQGLDYAIDGELLRRKANLEDAKSEIDRAFERFSDWIKSRVFRFSNIGEKNNKTIYMELIKSIADSNNNEDDSENKFDNKANILEQLKILSVRNKELSNFGLISDFDYESLATVLRGIASPSKLDIISKVLSPFIDGSNAKILALDEIYNVIISFINYVNEYFHDKEIRYSFHEGFWITHKNGENVPFNELSSGEKHLLLLWVNTITADTATIFIIDEPEISLNIKWQRRLLSSLLHFSSGRDIQFVVATHSVELLANNMDSVVRLVNEHV</sequence>
<evidence type="ECO:0000259" key="1">
    <source>
        <dbReference type="Pfam" id="PF13304"/>
    </source>
</evidence>
<dbReference type="GO" id="GO:0016887">
    <property type="term" value="F:ATP hydrolysis activity"/>
    <property type="evidence" value="ECO:0007669"/>
    <property type="project" value="InterPro"/>
</dbReference>
<dbReference type="InterPro" id="IPR003959">
    <property type="entry name" value="ATPase_AAA_core"/>
</dbReference>
<dbReference type="InterPro" id="IPR051396">
    <property type="entry name" value="Bact_Antivir_Def_Nuclease"/>
</dbReference>
<feature type="domain" description="ATPase AAA-type core" evidence="1">
    <location>
        <begin position="264"/>
        <end position="446"/>
    </location>
</feature>
<dbReference type="Pfam" id="PF13304">
    <property type="entry name" value="AAA_21"/>
    <property type="match status" value="1"/>
</dbReference>
<reference evidence="2 3" key="1">
    <citation type="submission" date="2017-01" db="EMBL/GenBank/DDBJ databases">
        <title>A new Hymenobacter.</title>
        <authorList>
            <person name="Liang Y."/>
            <person name="Feng F."/>
        </authorList>
    </citation>
    <scope>NUCLEOTIDE SEQUENCE [LARGE SCALE GENOMIC DNA]</scope>
    <source>
        <strain evidence="2">MIMBbqt21</strain>
    </source>
</reference>
<dbReference type="PANTHER" id="PTHR43581">
    <property type="entry name" value="ATP/GTP PHOSPHATASE"/>
    <property type="match status" value="1"/>
</dbReference>
<dbReference type="Gene3D" id="3.40.50.300">
    <property type="entry name" value="P-loop containing nucleotide triphosphate hydrolases"/>
    <property type="match status" value="1"/>
</dbReference>